<protein>
    <submittedName>
        <fullName evidence="1">Uncharacterized protein</fullName>
    </submittedName>
</protein>
<comment type="caution">
    <text evidence="1">The sequence shown here is derived from an EMBL/GenBank/DDBJ whole genome shotgun (WGS) entry which is preliminary data.</text>
</comment>
<accession>A0A4Y4B1X6</accession>
<dbReference type="AlphaFoldDB" id="A0A4Y4B1X6"/>
<dbReference type="STRING" id="983.SAMN05443543_10631"/>
<evidence type="ECO:0000313" key="1">
    <source>
        <dbReference type="EMBL" id="GEC73250.1"/>
    </source>
</evidence>
<organism evidence="1 2">
    <name type="scientific">Flavobacterium flevense</name>
    <dbReference type="NCBI Taxonomy" id="983"/>
    <lineage>
        <taxon>Bacteria</taxon>
        <taxon>Pseudomonadati</taxon>
        <taxon>Bacteroidota</taxon>
        <taxon>Flavobacteriia</taxon>
        <taxon>Flavobacteriales</taxon>
        <taxon>Flavobacteriaceae</taxon>
        <taxon>Flavobacterium</taxon>
    </lineage>
</organism>
<dbReference type="OrthoDB" id="982085at2"/>
<dbReference type="EMBL" id="BJNP01000037">
    <property type="protein sequence ID" value="GEC73250.1"/>
    <property type="molecule type" value="Genomic_DNA"/>
</dbReference>
<gene>
    <name evidence="1" type="ORF">FFL01_27890</name>
</gene>
<dbReference type="RefSeq" id="WP_073244999.1">
    <property type="nucleotide sequence ID" value="NZ_BJNP01000037.1"/>
</dbReference>
<sequence>MLDQLAQLVKEFGQDAVVKNEAIPNDKNNAVLEETGNSLFSSLQKIASQGDLSQIAGLLQGKDIDKNNPTVKEITNQVSHSLTEKLGINQATATSTVTAMIPQILGSLISKAKDPKDNSLNISDLLSSLTGGNSAENAGIMEAISTYGVHFGLDQNADGKVDLDDAAELTKKGGLGGMLGKLFGK</sequence>
<evidence type="ECO:0000313" key="2">
    <source>
        <dbReference type="Proteomes" id="UP000316775"/>
    </source>
</evidence>
<name>A0A4Y4B1X6_9FLAO</name>
<proteinExistence type="predicted"/>
<reference evidence="1 2" key="1">
    <citation type="submission" date="2019-06" db="EMBL/GenBank/DDBJ databases">
        <title>Whole genome shotgun sequence of Flavobacterium flevense NBRC 14960.</title>
        <authorList>
            <person name="Hosoyama A."/>
            <person name="Uohara A."/>
            <person name="Ohji S."/>
            <person name="Ichikawa N."/>
        </authorList>
    </citation>
    <scope>NUCLEOTIDE SEQUENCE [LARGE SCALE GENOMIC DNA]</scope>
    <source>
        <strain evidence="1 2">NBRC 14960</strain>
    </source>
</reference>
<keyword evidence="2" id="KW-1185">Reference proteome</keyword>
<dbReference type="Proteomes" id="UP000316775">
    <property type="component" value="Unassembled WGS sequence"/>
</dbReference>